<gene>
    <name evidence="3" type="ORF">FGL98_22295</name>
</gene>
<reference evidence="3 4" key="2">
    <citation type="submission" date="2019-08" db="EMBL/GenBank/DDBJ databases">
        <title>Jejuicoccus antrihumi gen. nov., sp. nov., a new member of the family Dermacoccaceae isolated from a cave.</title>
        <authorList>
            <person name="Schumann P."/>
            <person name="Kim I.S."/>
        </authorList>
    </citation>
    <scope>NUCLEOTIDE SEQUENCE [LARGE SCALE GENOMIC DNA]</scope>
    <source>
        <strain evidence="3 4">C5-26</strain>
    </source>
</reference>
<dbReference type="OrthoDB" id="4855643at2"/>
<feature type="region of interest" description="Disordered" evidence="1">
    <location>
        <begin position="1"/>
        <end position="30"/>
    </location>
</feature>
<feature type="transmembrane region" description="Helical" evidence="2">
    <location>
        <begin position="69"/>
        <end position="89"/>
    </location>
</feature>
<reference evidence="3 4" key="1">
    <citation type="submission" date="2019-05" db="EMBL/GenBank/DDBJ databases">
        <authorList>
            <person name="Lee S.D."/>
        </authorList>
    </citation>
    <scope>NUCLEOTIDE SEQUENCE [LARGE SCALE GENOMIC DNA]</scope>
    <source>
        <strain evidence="3 4">C5-26</strain>
    </source>
</reference>
<dbReference type="AlphaFoldDB" id="A0A563DSA4"/>
<protein>
    <recommendedName>
        <fullName evidence="5">Type IV secretion system protein</fullName>
    </recommendedName>
</protein>
<evidence type="ECO:0000256" key="2">
    <source>
        <dbReference type="SAM" id="Phobius"/>
    </source>
</evidence>
<feature type="transmembrane region" description="Helical" evidence="2">
    <location>
        <begin position="299"/>
        <end position="321"/>
    </location>
</feature>
<feature type="compositionally biased region" description="Gly residues" evidence="1">
    <location>
        <begin position="544"/>
        <end position="575"/>
    </location>
</feature>
<keyword evidence="2" id="KW-0472">Membrane</keyword>
<keyword evidence="2" id="KW-1133">Transmembrane helix</keyword>
<feature type="compositionally biased region" description="Pro residues" evidence="1">
    <location>
        <begin position="525"/>
        <end position="538"/>
    </location>
</feature>
<name>A0A563DSA4_9MICO</name>
<feature type="compositionally biased region" description="Basic and acidic residues" evidence="1">
    <location>
        <begin position="1"/>
        <end position="11"/>
    </location>
</feature>
<feature type="transmembrane region" description="Helical" evidence="2">
    <location>
        <begin position="109"/>
        <end position="134"/>
    </location>
</feature>
<feature type="compositionally biased region" description="Low complexity" evidence="1">
    <location>
        <begin position="490"/>
        <end position="499"/>
    </location>
</feature>
<feature type="transmembrane region" description="Helical" evidence="2">
    <location>
        <begin position="205"/>
        <end position="225"/>
    </location>
</feature>
<feature type="compositionally biased region" description="Polar residues" evidence="1">
    <location>
        <begin position="452"/>
        <end position="465"/>
    </location>
</feature>
<feature type="compositionally biased region" description="Gly residues" evidence="1">
    <location>
        <begin position="389"/>
        <end position="403"/>
    </location>
</feature>
<evidence type="ECO:0008006" key="5">
    <source>
        <dbReference type="Google" id="ProtNLM"/>
    </source>
</evidence>
<comment type="caution">
    <text evidence="3">The sequence shown here is derived from an EMBL/GenBank/DDBJ whole genome shotgun (WGS) entry which is preliminary data.</text>
</comment>
<feature type="region of interest" description="Disordered" evidence="1">
    <location>
        <begin position="443"/>
        <end position="581"/>
    </location>
</feature>
<feature type="transmembrane region" description="Helical" evidence="2">
    <location>
        <begin position="232"/>
        <end position="249"/>
    </location>
</feature>
<evidence type="ECO:0000313" key="3">
    <source>
        <dbReference type="EMBL" id="TWP33130.1"/>
    </source>
</evidence>
<sequence>MALGPVDDRARGAAGGGAGDVAGHPDQYSGRLEDLDPGRGRLSMGWIGHIIGDPIGALLGGAADAGAQLWTGAMLTIWNAGLWFFRVALTLLDAFTTPDLRFDGPASTAYGICFAIAGSLVLLLGFVQIGAAAFTRRGPALARVGIGLAQFAGVWAGWVTYLVALVVACGGLTRWLMKAMLGVTRWSQIDWFASFSTTEITDGTVATVLAVMGIVLILASIGHILVMLARAAALLVLATTTPISAAGLVSDVGRSWFWKSLRWVHAAALTPVLMILVLGLGVQISTGVAAGLSDSTQEAVATALPGVIMICVGCVSPLALFKLLAFVDPGTNSGAAIRASMAAGGGVGQMLTKLTGGNSGGSDAASQSGSDGRSQGESGADDTTQGRFAGAGGGKSGGHGGSKGGMVKGMGALGAVAGTVASVGARGAAIGVDLTNQMGVGHQTYHPDFAGTGTQKTKSDSTNGDGTRDGIRENDTGGDGPGNPDPPSPSDGQQQPTSGEHGPDDQGQGAPDPGPSTASPDVPATTPPSLPTPSPPDPPAKEPAGGGPGGQGTPGGGGKPAGPGGSGGAAGGGAAEGAVVA</sequence>
<feature type="region of interest" description="Disordered" evidence="1">
    <location>
        <begin position="357"/>
        <end position="403"/>
    </location>
</feature>
<feature type="compositionally biased region" description="Low complexity" evidence="1">
    <location>
        <begin position="361"/>
        <end position="378"/>
    </location>
</feature>
<dbReference type="EMBL" id="VCQV01000048">
    <property type="protein sequence ID" value="TWP33130.1"/>
    <property type="molecule type" value="Genomic_DNA"/>
</dbReference>
<organism evidence="3 4">
    <name type="scientific">Leekyejoonella antrihumi</name>
    <dbReference type="NCBI Taxonomy" id="1660198"/>
    <lineage>
        <taxon>Bacteria</taxon>
        <taxon>Bacillati</taxon>
        <taxon>Actinomycetota</taxon>
        <taxon>Actinomycetes</taxon>
        <taxon>Micrococcales</taxon>
        <taxon>Dermacoccaceae</taxon>
        <taxon>Leekyejoonella</taxon>
    </lineage>
</organism>
<feature type="compositionally biased region" description="Basic and acidic residues" evidence="1">
    <location>
        <begin position="466"/>
        <end position="475"/>
    </location>
</feature>
<feature type="transmembrane region" description="Helical" evidence="2">
    <location>
        <begin position="155"/>
        <end position="177"/>
    </location>
</feature>
<dbReference type="Proteomes" id="UP000320244">
    <property type="component" value="Unassembled WGS sequence"/>
</dbReference>
<feature type="transmembrane region" description="Helical" evidence="2">
    <location>
        <begin position="269"/>
        <end position="292"/>
    </location>
</feature>
<keyword evidence="4" id="KW-1185">Reference proteome</keyword>
<accession>A0A563DSA4</accession>
<proteinExistence type="predicted"/>
<evidence type="ECO:0000313" key="4">
    <source>
        <dbReference type="Proteomes" id="UP000320244"/>
    </source>
</evidence>
<evidence type="ECO:0000256" key="1">
    <source>
        <dbReference type="SAM" id="MobiDB-lite"/>
    </source>
</evidence>
<keyword evidence="2" id="KW-0812">Transmembrane</keyword>